<dbReference type="EMBL" id="BK059082">
    <property type="protein sequence ID" value="DAE28133.1"/>
    <property type="molecule type" value="Genomic_DNA"/>
</dbReference>
<proteinExistence type="predicted"/>
<sequence>MIMNDFEITKQNGNIAFEEKAHRYWDVTDPSKKFTSVTTIIEKFGQPFDKEFWSAYKALEKLLSADAWKIEKPSLLKSKKFDKSLLELHDISENDFNREQQAILDSWDEENRKSCERGTKIHADFENSFYKKKKNIDISKFQIGGKFECRKDYTDLDLENAVYPEYLIHRVSPDGKLCIAGQIDLLVKKGNNIIVGDYKTNKEIKMKSFFDSKTKSSVKMKFPLNNLDDTNYWHYCLQLSTYAWMLQKLNPDFVIEDLVMIHIDHKDKMTIYHLPYLKNEVEKMLAFYKKQVQLDENARKRKRIEY</sequence>
<dbReference type="InterPro" id="IPR011604">
    <property type="entry name" value="PDDEXK-like_dom_sf"/>
</dbReference>
<keyword evidence="1" id="KW-0378">Hydrolase</keyword>
<name>A0A8S5RAP8_9VIRU</name>
<evidence type="ECO:0000313" key="1">
    <source>
        <dbReference type="EMBL" id="DAE28133.1"/>
    </source>
</evidence>
<organism evidence="1">
    <name type="scientific">virus sp. ctQcs9</name>
    <dbReference type="NCBI Taxonomy" id="2825816"/>
    <lineage>
        <taxon>Viruses</taxon>
    </lineage>
</organism>
<reference evidence="1" key="1">
    <citation type="journal article" date="2021" name="Proc. Natl. Acad. Sci. U.S.A.">
        <title>A Catalog of Tens of Thousands of Viruses from Human Metagenomes Reveals Hidden Associations with Chronic Diseases.</title>
        <authorList>
            <person name="Tisza M.J."/>
            <person name="Buck C.B."/>
        </authorList>
    </citation>
    <scope>NUCLEOTIDE SEQUENCE</scope>
    <source>
        <strain evidence="1">CtQcs9</strain>
    </source>
</reference>
<dbReference type="GO" id="GO:0004527">
    <property type="term" value="F:exonuclease activity"/>
    <property type="evidence" value="ECO:0007669"/>
    <property type="project" value="UniProtKB-KW"/>
</dbReference>
<keyword evidence="1" id="KW-0540">Nuclease</keyword>
<protein>
    <submittedName>
        <fullName evidence="1">Exonuclease V</fullName>
    </submittedName>
</protein>
<keyword evidence="1" id="KW-0269">Exonuclease</keyword>
<accession>A0A8S5RAP8</accession>
<dbReference type="Gene3D" id="3.90.320.10">
    <property type="match status" value="1"/>
</dbReference>